<feature type="compositionally biased region" description="Polar residues" evidence="1">
    <location>
        <begin position="125"/>
        <end position="134"/>
    </location>
</feature>
<dbReference type="Proteomes" id="UP001595555">
    <property type="component" value="Unassembled WGS sequence"/>
</dbReference>
<feature type="signal peptide" evidence="2">
    <location>
        <begin position="1"/>
        <end position="29"/>
    </location>
</feature>
<accession>A0ABV7FIS1</accession>
<dbReference type="Pfam" id="PF06693">
    <property type="entry name" value="DUF1190"/>
    <property type="match status" value="1"/>
</dbReference>
<proteinExistence type="predicted"/>
<keyword evidence="2" id="KW-0732">Signal</keyword>
<sequence>MKQTKRVVMKRSKKAALVLMVPVATLLLAGCGEEREQAMVFSDPSECSAAGLNDTAQCNADYAAAQALHPQVAPKYLNKEECETDFGPGQCETAPQQTAQGGSVFMPMMMGFLAGQMMGNNASNLQQSAGSKVPTQPLYKSRDDRSTFRTATNTPVAKTIGPISLKPSQVQPQVGQVVRRGGFGAQAASRNSFGG</sequence>
<feature type="region of interest" description="Disordered" evidence="1">
    <location>
        <begin position="125"/>
        <end position="145"/>
    </location>
</feature>
<evidence type="ECO:0000256" key="1">
    <source>
        <dbReference type="SAM" id="MobiDB-lite"/>
    </source>
</evidence>
<evidence type="ECO:0000313" key="3">
    <source>
        <dbReference type="EMBL" id="MFC3116357.1"/>
    </source>
</evidence>
<comment type="caution">
    <text evidence="3">The sequence shown here is derived from an EMBL/GenBank/DDBJ whole genome shotgun (WGS) entry which is preliminary data.</text>
</comment>
<dbReference type="InterPro" id="IPR009576">
    <property type="entry name" value="Biofilm_formation_YgiB"/>
</dbReference>
<organism evidence="3 4">
    <name type="scientific">Cellvibrio fontiphilus</name>
    <dbReference type="NCBI Taxonomy" id="1815559"/>
    <lineage>
        <taxon>Bacteria</taxon>
        <taxon>Pseudomonadati</taxon>
        <taxon>Pseudomonadota</taxon>
        <taxon>Gammaproteobacteria</taxon>
        <taxon>Cellvibrionales</taxon>
        <taxon>Cellvibrionaceae</taxon>
        <taxon>Cellvibrio</taxon>
    </lineage>
</organism>
<gene>
    <name evidence="3" type="ORF">ACFODX_12365</name>
</gene>
<protein>
    <submittedName>
        <fullName evidence="3">DUF1190 domain-containing protein</fullName>
    </submittedName>
</protein>
<dbReference type="RefSeq" id="WP_378119525.1">
    <property type="nucleotide sequence ID" value="NZ_JBHRTF010000004.1"/>
</dbReference>
<feature type="chain" id="PRO_5047302797" evidence="2">
    <location>
        <begin position="30"/>
        <end position="195"/>
    </location>
</feature>
<evidence type="ECO:0000313" key="4">
    <source>
        <dbReference type="Proteomes" id="UP001595555"/>
    </source>
</evidence>
<keyword evidence="4" id="KW-1185">Reference proteome</keyword>
<reference evidence="4" key="1">
    <citation type="journal article" date="2019" name="Int. J. Syst. Evol. Microbiol.">
        <title>The Global Catalogue of Microorganisms (GCM) 10K type strain sequencing project: providing services to taxonomists for standard genome sequencing and annotation.</title>
        <authorList>
            <consortium name="The Broad Institute Genomics Platform"/>
            <consortium name="The Broad Institute Genome Sequencing Center for Infectious Disease"/>
            <person name="Wu L."/>
            <person name="Ma J."/>
        </authorList>
    </citation>
    <scope>NUCLEOTIDE SEQUENCE [LARGE SCALE GENOMIC DNA]</scope>
    <source>
        <strain evidence="4">KCTC 52237</strain>
    </source>
</reference>
<dbReference type="PROSITE" id="PS51257">
    <property type="entry name" value="PROKAR_LIPOPROTEIN"/>
    <property type="match status" value="1"/>
</dbReference>
<evidence type="ECO:0000256" key="2">
    <source>
        <dbReference type="SAM" id="SignalP"/>
    </source>
</evidence>
<name>A0ABV7FIS1_9GAMM</name>
<dbReference type="EMBL" id="JBHRTF010000004">
    <property type="protein sequence ID" value="MFC3116357.1"/>
    <property type="molecule type" value="Genomic_DNA"/>
</dbReference>